<evidence type="ECO:0000313" key="1">
    <source>
        <dbReference type="EMBL" id="NKE65221.1"/>
    </source>
</evidence>
<accession>A0A7X6DDL9</accession>
<dbReference type="EMBL" id="VTOX01000001">
    <property type="protein sequence ID" value="NKE65221.1"/>
    <property type="molecule type" value="Genomic_DNA"/>
</dbReference>
<comment type="caution">
    <text evidence="1">The sequence shown here is derived from an EMBL/GenBank/DDBJ whole genome shotgun (WGS) entry which is preliminary data.</text>
</comment>
<proteinExistence type="predicted"/>
<protein>
    <submittedName>
        <fullName evidence="1">Uncharacterized protein</fullName>
    </submittedName>
</protein>
<sequence length="163" mass="18611">MPPEPLPSGRFEGRIAFQQLVRDALAAAAREGWREIILSDPDFADWPLGERAVAESLHAWSTSGRHCILLARRWDEVVRRHARFVGWRGTWAHIIDARACRAADPLELPSAIWSPGWVMQRLDLDRCNGYCGGEPERRLMLREDLQEWLRQSSPSFPSNTLGL</sequence>
<reference evidence="1 2" key="1">
    <citation type="journal article" date="2020" name="Nature">
        <title>Bacterial chemolithoautotrophy via manganese oxidation.</title>
        <authorList>
            <person name="Yu H."/>
            <person name="Leadbetter J.R."/>
        </authorList>
    </citation>
    <scope>NUCLEOTIDE SEQUENCE [LARGE SCALE GENOMIC DNA]</scope>
    <source>
        <strain evidence="1 2">RBP-1</strain>
    </source>
</reference>
<gene>
    <name evidence="1" type="ORF">RAMLITH_05260</name>
</gene>
<organism evidence="1 2">
    <name type="scientific">Ramlibacter lithotrophicus</name>
    <dbReference type="NCBI Taxonomy" id="2606681"/>
    <lineage>
        <taxon>Bacteria</taxon>
        <taxon>Pseudomonadati</taxon>
        <taxon>Pseudomonadota</taxon>
        <taxon>Betaproteobacteria</taxon>
        <taxon>Burkholderiales</taxon>
        <taxon>Comamonadaceae</taxon>
        <taxon>Ramlibacter</taxon>
    </lineage>
</organism>
<name>A0A7X6DDL9_9BURK</name>
<evidence type="ECO:0000313" key="2">
    <source>
        <dbReference type="Proteomes" id="UP000521868"/>
    </source>
</evidence>
<keyword evidence="2" id="KW-1185">Reference proteome</keyword>
<dbReference type="AlphaFoldDB" id="A0A7X6DDL9"/>
<dbReference type="Proteomes" id="UP000521868">
    <property type="component" value="Unassembled WGS sequence"/>
</dbReference>